<reference evidence="2 3" key="1">
    <citation type="submission" date="2018-09" db="EMBL/GenBank/DDBJ databases">
        <title>Whole genome based analysis of evolution and adaptive divergence in Indian and Brazilian strains of Azospirillum brasilense.</title>
        <authorList>
            <person name="Singh C."/>
            <person name="Tripathi A.K."/>
        </authorList>
    </citation>
    <scope>NUCLEOTIDE SEQUENCE [LARGE SCALE GENOMIC DNA]</scope>
    <source>
        <strain evidence="2 3">MTCC4038</strain>
    </source>
</reference>
<organism evidence="2 3">
    <name type="scientific">Azospirillum brasilense</name>
    <dbReference type="NCBI Taxonomy" id="192"/>
    <lineage>
        <taxon>Bacteria</taxon>
        <taxon>Pseudomonadati</taxon>
        <taxon>Pseudomonadota</taxon>
        <taxon>Alphaproteobacteria</taxon>
        <taxon>Rhodospirillales</taxon>
        <taxon>Azospirillaceae</taxon>
        <taxon>Azospirillum</taxon>
    </lineage>
</organism>
<gene>
    <name evidence="2" type="ORF">D3868_13115</name>
    <name evidence="1" type="ORF">SIM66_20175</name>
</gene>
<evidence type="ECO:0000313" key="4">
    <source>
        <dbReference type="Proteomes" id="UP001277471"/>
    </source>
</evidence>
<evidence type="ECO:0000313" key="1">
    <source>
        <dbReference type="EMBL" id="MDX5953496.1"/>
    </source>
</evidence>
<evidence type="ECO:0000313" key="3">
    <source>
        <dbReference type="Proteomes" id="UP000298774"/>
    </source>
</evidence>
<dbReference type="EMBL" id="CP032339">
    <property type="protein sequence ID" value="QCO09890.1"/>
    <property type="molecule type" value="Genomic_DNA"/>
</dbReference>
<dbReference type="Gene3D" id="3.30.530.20">
    <property type="match status" value="1"/>
</dbReference>
<dbReference type="RefSeq" id="WP_035683620.1">
    <property type="nucleotide sequence ID" value="NZ_CP012914.1"/>
</dbReference>
<reference evidence="1 4" key="2">
    <citation type="submission" date="2023-11" db="EMBL/GenBank/DDBJ databases">
        <title>MicrobeMod: A computational toolkit for identifying prokaryotic methylation and restriction-modification with nanopore sequencing.</title>
        <authorList>
            <person name="Crits-Christoph A."/>
            <person name="Kang S.C."/>
            <person name="Lee H."/>
            <person name="Ostrov N."/>
        </authorList>
    </citation>
    <scope>NUCLEOTIDE SEQUENCE [LARGE SCALE GENOMIC DNA]</scope>
    <source>
        <strain evidence="1 4">ATCC 29145</strain>
    </source>
</reference>
<keyword evidence="4" id="KW-1185">Reference proteome</keyword>
<evidence type="ECO:0000313" key="2">
    <source>
        <dbReference type="EMBL" id="QCO09890.1"/>
    </source>
</evidence>
<dbReference type="KEGG" id="abf:AMK58_05015"/>
<dbReference type="PANTHER" id="PTHR38588:SF1">
    <property type="entry name" value="BLL0334 PROTEIN"/>
    <property type="match status" value="1"/>
</dbReference>
<dbReference type="PANTHER" id="PTHR38588">
    <property type="entry name" value="BLL0334 PROTEIN"/>
    <property type="match status" value="1"/>
</dbReference>
<protein>
    <submittedName>
        <fullName evidence="1 2">Carbon monoxide dehydrogenase</fullName>
    </submittedName>
</protein>
<dbReference type="InterPro" id="IPR023393">
    <property type="entry name" value="START-like_dom_sf"/>
</dbReference>
<name>A0A0P0F6Q0_AZOBR</name>
<dbReference type="InterPro" id="IPR010419">
    <property type="entry name" value="CO_DH_gsu"/>
</dbReference>
<dbReference type="AlphaFoldDB" id="A0A0P0F6Q0"/>
<sequence length="147" mass="15886">MELNGQYRIPAARERVFTALCDPAVLQRCIPVLEEMDRLSPTEYSARVRATVGPLNARFAGNVRVAPEDAPRFYILYAEGKGGLAGAVKGEARITLEEVDGHTHLSFTLAAALGGAVGRLAVKLVKAKADRVIDGFFERFTAEVLNG</sequence>
<dbReference type="CDD" id="cd05018">
    <property type="entry name" value="CoxG"/>
    <property type="match status" value="1"/>
</dbReference>
<dbReference type="Proteomes" id="UP000298774">
    <property type="component" value="Chromosome"/>
</dbReference>
<accession>A0A0P0F6Q0</accession>
<proteinExistence type="predicted"/>
<dbReference type="EMBL" id="JAWXYC010000004">
    <property type="protein sequence ID" value="MDX5953496.1"/>
    <property type="molecule type" value="Genomic_DNA"/>
</dbReference>
<dbReference type="Proteomes" id="UP001277471">
    <property type="component" value="Unassembled WGS sequence"/>
</dbReference>
<dbReference type="SUPFAM" id="SSF55961">
    <property type="entry name" value="Bet v1-like"/>
    <property type="match status" value="1"/>
</dbReference>
<dbReference type="Pfam" id="PF06240">
    <property type="entry name" value="COXG"/>
    <property type="match status" value="1"/>
</dbReference>
<dbReference type="GeneID" id="56451540"/>